<evidence type="ECO:0000313" key="2">
    <source>
        <dbReference type="Proteomes" id="UP001214530"/>
    </source>
</evidence>
<sequence>MVMQTVLKEKLQAYITVNNPEVLNELQAGLSVSAYLEDKVSAVMPLVLHLLEEGKPSYIIEELALKEMTASLRPSKFNYIKELLESDFLDSYQAFSTAGVLTYECINLIEACKDIFETFSFSEDNEDDRFLKYAVIAKIHEYLN</sequence>
<dbReference type="EMBL" id="CP119313">
    <property type="protein sequence ID" value="WEK17905.1"/>
    <property type="molecule type" value="Genomic_DNA"/>
</dbReference>
<gene>
    <name evidence="1" type="ORF">P0Y49_13965</name>
</gene>
<proteinExistence type="predicted"/>
<protein>
    <submittedName>
        <fullName evidence="1">Uncharacterized protein</fullName>
    </submittedName>
</protein>
<name>A0AAJ5W688_9SPHI</name>
<organism evidence="1 2">
    <name type="scientific">Candidatus Pedobacter colombiensis</name>
    <dbReference type="NCBI Taxonomy" id="3121371"/>
    <lineage>
        <taxon>Bacteria</taxon>
        <taxon>Pseudomonadati</taxon>
        <taxon>Bacteroidota</taxon>
        <taxon>Sphingobacteriia</taxon>
        <taxon>Sphingobacteriales</taxon>
        <taxon>Sphingobacteriaceae</taxon>
        <taxon>Pedobacter</taxon>
    </lineage>
</organism>
<evidence type="ECO:0000313" key="1">
    <source>
        <dbReference type="EMBL" id="WEK17905.1"/>
    </source>
</evidence>
<reference evidence="1" key="1">
    <citation type="submission" date="2023-03" db="EMBL/GenBank/DDBJ databases">
        <title>Andean soil-derived lignocellulolytic bacterial consortium as a source of novel taxa and putative plastic-active enzymes.</title>
        <authorList>
            <person name="Diaz-Garcia L."/>
            <person name="Chuvochina M."/>
            <person name="Feuerriegel G."/>
            <person name="Bunk B."/>
            <person name="Sproer C."/>
            <person name="Streit W.R."/>
            <person name="Rodriguez L.M."/>
            <person name="Overmann J."/>
            <person name="Jimenez D.J."/>
        </authorList>
    </citation>
    <scope>NUCLEOTIDE SEQUENCE</scope>
    <source>
        <strain evidence="1">MAG 3858</strain>
    </source>
</reference>
<dbReference type="AlphaFoldDB" id="A0AAJ5W688"/>
<accession>A0AAJ5W688</accession>
<dbReference type="Proteomes" id="UP001214530">
    <property type="component" value="Chromosome"/>
</dbReference>